<dbReference type="InterPro" id="IPR036271">
    <property type="entry name" value="Tet_transcr_reg_TetR-rel_C_sf"/>
</dbReference>
<dbReference type="PRINTS" id="PR00455">
    <property type="entry name" value="HTHTETR"/>
</dbReference>
<dbReference type="Pfam" id="PF14246">
    <property type="entry name" value="TetR_C_7"/>
    <property type="match status" value="1"/>
</dbReference>
<dbReference type="InterPro" id="IPR023772">
    <property type="entry name" value="DNA-bd_HTH_TetR-type_CS"/>
</dbReference>
<dbReference type="SUPFAM" id="SSF48498">
    <property type="entry name" value="Tetracyclin repressor-like, C-terminal domain"/>
    <property type="match status" value="1"/>
</dbReference>
<proteinExistence type="predicted"/>
<keyword evidence="7" id="KW-1185">Reference proteome</keyword>
<dbReference type="InterPro" id="IPR050109">
    <property type="entry name" value="HTH-type_TetR-like_transc_reg"/>
</dbReference>
<evidence type="ECO:0000259" key="5">
    <source>
        <dbReference type="PROSITE" id="PS50977"/>
    </source>
</evidence>
<dbReference type="Pfam" id="PF00440">
    <property type="entry name" value="TetR_N"/>
    <property type="match status" value="1"/>
</dbReference>
<feature type="domain" description="HTH tetR-type" evidence="5">
    <location>
        <begin position="11"/>
        <end position="71"/>
    </location>
</feature>
<dbReference type="Proteomes" id="UP000478740">
    <property type="component" value="Unassembled WGS sequence"/>
</dbReference>
<evidence type="ECO:0000313" key="7">
    <source>
        <dbReference type="Proteomes" id="UP000478740"/>
    </source>
</evidence>
<evidence type="ECO:0000256" key="3">
    <source>
        <dbReference type="ARBA" id="ARBA00023163"/>
    </source>
</evidence>
<keyword evidence="1" id="KW-0805">Transcription regulation</keyword>
<dbReference type="EMBL" id="WMII01000006">
    <property type="protein sequence ID" value="MTH64312.1"/>
    <property type="molecule type" value="Genomic_DNA"/>
</dbReference>
<dbReference type="Gene3D" id="1.10.10.60">
    <property type="entry name" value="Homeodomain-like"/>
    <property type="match status" value="1"/>
</dbReference>
<dbReference type="InterPro" id="IPR039536">
    <property type="entry name" value="TetR_C_Proteobacteria"/>
</dbReference>
<dbReference type="FunFam" id="1.10.10.60:FF:000141">
    <property type="entry name" value="TetR family transcriptional regulator"/>
    <property type="match status" value="1"/>
</dbReference>
<dbReference type="RefSeq" id="WP_155044173.1">
    <property type="nucleotide sequence ID" value="NZ_WMII01000006.1"/>
</dbReference>
<gene>
    <name evidence="6" type="ORF">GL284_08510</name>
</gene>
<keyword evidence="2 4" id="KW-0238">DNA-binding</keyword>
<sequence>MTEEIASTEDNPKRQQILDGARRMFLEHGFEAASMQDVARAAGVSKGTLYVYFDSKEAMFEALVLRECSRLQDTVRRIASGSGDIRDELMAIARQMLAALLQPEVLAAMRMMIGAGEKFPDLARGIYEAGPMRSVHTLADYLGRRARQGDVDIHDCDAAAAEFLDLIVSGLQRRALLMMPPLSPQMLDAFVAQRVDRFLTGRLATGSRPR</sequence>
<organism evidence="6 7">
    <name type="scientific">Paracoccus shanxieyensis</name>
    <dbReference type="NCBI Taxonomy" id="2675752"/>
    <lineage>
        <taxon>Bacteria</taxon>
        <taxon>Pseudomonadati</taxon>
        <taxon>Pseudomonadota</taxon>
        <taxon>Alphaproteobacteria</taxon>
        <taxon>Rhodobacterales</taxon>
        <taxon>Paracoccaceae</taxon>
        <taxon>Paracoccus</taxon>
    </lineage>
</organism>
<dbReference type="AlphaFoldDB" id="A0A6L6IYG8"/>
<dbReference type="GO" id="GO:0003700">
    <property type="term" value="F:DNA-binding transcription factor activity"/>
    <property type="evidence" value="ECO:0007669"/>
    <property type="project" value="TreeGrafter"/>
</dbReference>
<accession>A0A6L6IYG8</accession>
<dbReference type="PANTHER" id="PTHR30055">
    <property type="entry name" value="HTH-TYPE TRANSCRIPTIONAL REGULATOR RUTR"/>
    <property type="match status" value="1"/>
</dbReference>
<dbReference type="InterPro" id="IPR001647">
    <property type="entry name" value="HTH_TetR"/>
</dbReference>
<keyword evidence="3" id="KW-0804">Transcription</keyword>
<name>A0A6L6IYG8_9RHOB</name>
<dbReference type="SUPFAM" id="SSF46689">
    <property type="entry name" value="Homeodomain-like"/>
    <property type="match status" value="1"/>
</dbReference>
<comment type="caution">
    <text evidence="6">The sequence shown here is derived from an EMBL/GenBank/DDBJ whole genome shotgun (WGS) entry which is preliminary data.</text>
</comment>
<dbReference type="PANTHER" id="PTHR30055:SF146">
    <property type="entry name" value="HTH-TYPE TRANSCRIPTIONAL DUAL REGULATOR CECR"/>
    <property type="match status" value="1"/>
</dbReference>
<evidence type="ECO:0000256" key="2">
    <source>
        <dbReference type="ARBA" id="ARBA00023125"/>
    </source>
</evidence>
<protein>
    <submittedName>
        <fullName evidence="6">TetR family transcriptional regulator</fullName>
    </submittedName>
</protein>
<evidence type="ECO:0000313" key="6">
    <source>
        <dbReference type="EMBL" id="MTH64312.1"/>
    </source>
</evidence>
<reference evidence="6 7" key="1">
    <citation type="submission" date="2019-11" db="EMBL/GenBank/DDBJ databases">
        <authorList>
            <person name="Dong K."/>
        </authorList>
    </citation>
    <scope>NUCLEOTIDE SEQUENCE [LARGE SCALE GENOMIC DNA]</scope>
    <source>
        <strain evidence="6 7">DK608</strain>
    </source>
</reference>
<dbReference type="PROSITE" id="PS50977">
    <property type="entry name" value="HTH_TETR_2"/>
    <property type="match status" value="1"/>
</dbReference>
<dbReference type="InterPro" id="IPR009057">
    <property type="entry name" value="Homeodomain-like_sf"/>
</dbReference>
<dbReference type="PROSITE" id="PS01081">
    <property type="entry name" value="HTH_TETR_1"/>
    <property type="match status" value="1"/>
</dbReference>
<feature type="DNA-binding region" description="H-T-H motif" evidence="4">
    <location>
        <begin position="34"/>
        <end position="53"/>
    </location>
</feature>
<evidence type="ECO:0000256" key="1">
    <source>
        <dbReference type="ARBA" id="ARBA00023015"/>
    </source>
</evidence>
<dbReference type="Gene3D" id="1.10.357.10">
    <property type="entry name" value="Tetracycline Repressor, domain 2"/>
    <property type="match status" value="1"/>
</dbReference>
<evidence type="ECO:0000256" key="4">
    <source>
        <dbReference type="PROSITE-ProRule" id="PRU00335"/>
    </source>
</evidence>
<dbReference type="GO" id="GO:0000976">
    <property type="term" value="F:transcription cis-regulatory region binding"/>
    <property type="evidence" value="ECO:0007669"/>
    <property type="project" value="TreeGrafter"/>
</dbReference>